<feature type="compositionally biased region" description="Polar residues" evidence="1">
    <location>
        <begin position="1766"/>
        <end position="1777"/>
    </location>
</feature>
<dbReference type="PANTHER" id="PTHR15319">
    <property type="entry name" value="TATA BOX-BINDING PROTEIN ASSOCIATED FACTOR RNA POLYMERASE I SUBUNIT C"/>
    <property type="match status" value="1"/>
</dbReference>
<feature type="region of interest" description="Disordered" evidence="1">
    <location>
        <begin position="1656"/>
        <end position="1803"/>
    </location>
</feature>
<protein>
    <submittedName>
        <fullName evidence="2">Uncharacterized protein</fullName>
    </submittedName>
</protein>
<reference evidence="2" key="1">
    <citation type="submission" date="2022-07" db="EMBL/GenBank/DDBJ databases">
        <title>Phylogenomic reconstructions and comparative analyses of Kickxellomycotina fungi.</title>
        <authorList>
            <person name="Reynolds N.K."/>
            <person name="Stajich J.E."/>
            <person name="Barry K."/>
            <person name="Grigoriev I.V."/>
            <person name="Crous P."/>
            <person name="Smith M.E."/>
        </authorList>
    </citation>
    <scope>NUCLEOTIDE SEQUENCE</scope>
    <source>
        <strain evidence="2">RSA 861</strain>
    </source>
</reference>
<organism evidence="2 3">
    <name type="scientific">Tieghemiomyces parasiticus</name>
    <dbReference type="NCBI Taxonomy" id="78921"/>
    <lineage>
        <taxon>Eukaryota</taxon>
        <taxon>Fungi</taxon>
        <taxon>Fungi incertae sedis</taxon>
        <taxon>Zoopagomycota</taxon>
        <taxon>Kickxellomycotina</taxon>
        <taxon>Dimargaritomycetes</taxon>
        <taxon>Dimargaritales</taxon>
        <taxon>Dimargaritaceae</taxon>
        <taxon>Tieghemiomyces</taxon>
    </lineage>
</organism>
<feature type="compositionally biased region" description="Basic residues" evidence="1">
    <location>
        <begin position="1917"/>
        <end position="1929"/>
    </location>
</feature>
<feature type="compositionally biased region" description="Basic and acidic residues" evidence="1">
    <location>
        <begin position="628"/>
        <end position="675"/>
    </location>
</feature>
<feature type="region of interest" description="Disordered" evidence="1">
    <location>
        <begin position="1880"/>
        <end position="1929"/>
    </location>
</feature>
<feature type="compositionally biased region" description="Polar residues" evidence="1">
    <location>
        <begin position="1680"/>
        <end position="1734"/>
    </location>
</feature>
<name>A0A9W7ZM88_9FUNG</name>
<dbReference type="GO" id="GO:0001650">
    <property type="term" value="C:fibrillar center"/>
    <property type="evidence" value="ECO:0007669"/>
    <property type="project" value="TreeGrafter"/>
</dbReference>
<evidence type="ECO:0000313" key="2">
    <source>
        <dbReference type="EMBL" id="KAJ1907966.1"/>
    </source>
</evidence>
<keyword evidence="3" id="KW-1185">Reference proteome</keyword>
<dbReference type="InterPro" id="IPR038801">
    <property type="entry name" value="TAF1C"/>
</dbReference>
<dbReference type="OrthoDB" id="5571944at2759"/>
<sequence length="1929" mass="212299">MDTYPRLADLAFPHVSWPQTTEVETDTRLDEYEPDPEGIYVKFKSKSKPIDQSLNKRFHERLRPFLDRQYRGHSPAKVAEYENINWAREARIRTLQYSNVIQFGKFGNALYVPVPGLTTSEDGLRETDGPTSDSRLRRPTRTGHWWAQHDDGDANLPGHPTADPFVPLSQINCVLPLQHFTPPPPLPTTQATAHHPRLTRITRSLARYGLDPDHQLAVPDFLTALKEPDRDACEAAVWDYRQGLTAASVAVDSQRYVAAAMGDRGETLHLLPLKAYLAQPYPTPSPLFTDPRVPFVSTYKSLAEWSVASMAFTAPLRGVTSRSTAFRRMGRTETAWSNPDLLAVRSPAHVSICQPTGTTNPSSFTFRLCTTLAVGTEPLTAAFNPFFANELVVADHDRMVRLWDISTPTGSVQAVPLDSGAPGNSFLPVPDYHPARRWLTADYGPTPRTLWVADALQCASIDFRAPPRAAISTVYRIPGYNEHPDHGLGAVNLQFPKMGHINRSLNRYVIGNRREHLAIGGTTARPRQEFHITAMTRCAVNPYQAFVATHGSIFALDARAPHRPALWIDHAHARSPPRHMETWRNPEAFSSRRRGRPKQPQDGRPPETTQSPLLSRSSSHAESSSSDTDSHSSDSDDDGPKSIRQSKTLDRSDDTASETSRDDNEGCRAAEEDVEYRRARTSARLFVCNPREGWIESYEYHKARLERVEPESPLAENGTDRPRTLYDAEAGLPPDVDPVERQRAATITPGASCCLRRPARPNRGRYPSAGDTYTDDLLHYLKEAGQEATESDIPPAYLADFDLDADVIHPDAEDGEARSTATGSRTPGRRAVMCNSSYYQARPDEASSASCTTLPPLVPHDLPWAVRDLSNAVTPYRHHPAADLGARVDPTLVNHTRREHFDPLGHRYPPLSGLVIEPEQNLPHGPPGVRTSEPHYHVLQFVPTGAVFHQVYGRRLDSTQRHTCDHCHCHKSDPASADSPPDTCCETCSAWVITATDADRALRVDHNAQLAEIDPTPRTVPTYNHRLNVLADRRPAENRWLFNRGMSFTAALVLGGETAEDQVREHVYTTLTPYYRYLARKVTTISTKLYQDPWGVALANSLTAPNTPTTPTSSFYLAPSRWVPGENPFLTITSATETPDLARLADAIRNLAFKFPYPLTLAELGQQNLPDVSPLNLVRQLSRLDLKPLRVMVSPWRISSRHCLYPAGDPAACWNQIRAVLATNMRINTSMGRAEELTAETPSNRADCGQSTAPTAALGGLALSSSTLASVKSSLRPPTLFPGLSDSRRHVAGSGLFKSALLASARLGIDAGSEPSTESTPTTTTARFSPVVEQLLDHMTADILTSLIVLIPPASSADYLAHLELNCDLTETSIVTSGLNPANLEAINPIDRPPVREAFVSRLAPDQLPPLASRARVRILGPGHARPAPPATRKAVCYLHPSYLSPQPVPLTRGAAVIWERWKSMWSMNVLLKYHAPIREQAGFQTAAAYQEMWQRGQEIPPKDRFIRYASQQVQQAGMSVTQPADQRDFSATVARVYPPILSSSAVVANDHPETALPERFVSSPAEPWELTQVTESLRCQGLRHQLPARRGVRGPLPARERLLAQVLQQANTTTEMGSEPAATPLRNRGFASILDSQLPSQRELKLNTERQLIVQPSTVTDDSSRQHRRLSRFPGGGSLNNSQATLYPQFRTPTTVSTSRPGLNSSFDTGLSSGFHTPTVLSQRDVSAMTSASEGYRTPRARRSKKDREARRLEKEQRRLRRQATMMSAPSSQTSVVDDGGTAATTEQDNDGDSGSDTSVQRKRKLPGLHSTLAPNQTPVTTAADSFAAATLITTPRVVTTSMAEVSNLPFEVTPMVNAETPRPYVAATGGFNPFVTPTAQPSRRPLVGGGGGPGSTIGTPTPGLPGGITPVPRTERRKPKKRRTMGF</sequence>
<feature type="region of interest" description="Disordered" evidence="1">
    <location>
        <begin position="575"/>
        <end position="675"/>
    </location>
</feature>
<dbReference type="PANTHER" id="PTHR15319:SF1">
    <property type="entry name" value="TATA BOX-BINDING PROTEIN-ASSOCIATED FACTOR RNA POLYMERASE I SUBUNIT C"/>
    <property type="match status" value="1"/>
</dbReference>
<feature type="region of interest" description="Disordered" evidence="1">
    <location>
        <begin position="118"/>
        <end position="144"/>
    </location>
</feature>
<dbReference type="EMBL" id="JANBPT010001425">
    <property type="protein sequence ID" value="KAJ1907966.1"/>
    <property type="molecule type" value="Genomic_DNA"/>
</dbReference>
<feature type="compositionally biased region" description="Low complexity" evidence="1">
    <location>
        <begin position="615"/>
        <end position="627"/>
    </location>
</feature>
<gene>
    <name evidence="2" type="ORF">IWQ60_011772</name>
</gene>
<evidence type="ECO:0000313" key="3">
    <source>
        <dbReference type="Proteomes" id="UP001150569"/>
    </source>
</evidence>
<feature type="compositionally biased region" description="Low complexity" evidence="1">
    <location>
        <begin position="1898"/>
        <end position="1914"/>
    </location>
</feature>
<proteinExistence type="predicted"/>
<dbReference type="GO" id="GO:0001164">
    <property type="term" value="F:RNA polymerase I core promoter sequence-specific DNA binding"/>
    <property type="evidence" value="ECO:0007669"/>
    <property type="project" value="TreeGrafter"/>
</dbReference>
<comment type="caution">
    <text evidence="2">The sequence shown here is derived from an EMBL/GenBank/DDBJ whole genome shotgun (WGS) entry which is preliminary data.</text>
</comment>
<dbReference type="Proteomes" id="UP001150569">
    <property type="component" value="Unassembled WGS sequence"/>
</dbReference>
<accession>A0A9W7ZM88</accession>
<evidence type="ECO:0000256" key="1">
    <source>
        <dbReference type="SAM" id="MobiDB-lite"/>
    </source>
</evidence>
<feature type="compositionally biased region" description="Basic and acidic residues" evidence="1">
    <location>
        <begin position="1747"/>
        <end position="1758"/>
    </location>
</feature>